<dbReference type="InterPro" id="IPR005860">
    <property type="entry name" value="CobD"/>
</dbReference>
<comment type="caution">
    <text evidence="11">The sequence shown here is derived from an EMBL/GenBank/DDBJ whole genome shotgun (WGS) entry which is preliminary data.</text>
</comment>
<accession>A0A4S3MTA0</accession>
<evidence type="ECO:0000256" key="7">
    <source>
        <dbReference type="ARBA" id="ARBA00023239"/>
    </source>
</evidence>
<dbReference type="InterPro" id="IPR015422">
    <property type="entry name" value="PyrdxlP-dep_Trfase_small"/>
</dbReference>
<dbReference type="EC" id="4.1.1.81" evidence="4"/>
<evidence type="ECO:0000313" key="11">
    <source>
        <dbReference type="EMBL" id="THD84721.1"/>
    </source>
</evidence>
<dbReference type="PROSITE" id="PS00105">
    <property type="entry name" value="AA_TRANSFER_CLASS_1"/>
    <property type="match status" value="1"/>
</dbReference>
<dbReference type="Gene3D" id="3.40.640.10">
    <property type="entry name" value="Type I PLP-dependent aspartate aminotransferase-like (Major domain)"/>
    <property type="match status" value="1"/>
</dbReference>
<feature type="domain" description="Aminotransferase class I/classII large" evidence="10">
    <location>
        <begin position="43"/>
        <end position="314"/>
    </location>
</feature>
<comment type="cofactor">
    <cofactor evidence="1">
        <name>pyridoxal 5'-phosphate</name>
        <dbReference type="ChEBI" id="CHEBI:597326"/>
    </cofactor>
</comment>
<dbReference type="SUPFAM" id="SSF53383">
    <property type="entry name" value="PLP-dependent transferases"/>
    <property type="match status" value="1"/>
</dbReference>
<comment type="pathway">
    <text evidence="3">Cofactor biosynthesis; adenosylcobalamin biosynthesis.</text>
</comment>
<keyword evidence="7 11" id="KW-0456">Lyase</keyword>
<evidence type="ECO:0000256" key="2">
    <source>
        <dbReference type="ARBA" id="ARBA00003444"/>
    </source>
</evidence>
<evidence type="ECO:0000256" key="9">
    <source>
        <dbReference type="ARBA" id="ARBA00048531"/>
    </source>
</evidence>
<protein>
    <recommendedName>
        <fullName evidence="4">threonine-phosphate decarboxylase</fullName>
        <ecNumber evidence="4">4.1.1.81</ecNumber>
    </recommendedName>
    <alternativeName>
        <fullName evidence="8">L-threonine-O-3-phosphate decarboxylase</fullName>
    </alternativeName>
</protein>
<dbReference type="InterPro" id="IPR015424">
    <property type="entry name" value="PyrdxlP-dep_Trfase"/>
</dbReference>
<proteinExistence type="predicted"/>
<comment type="catalytic activity">
    <reaction evidence="9">
        <text>O-phospho-L-threonine + H(+) = (R)-1-aminopropan-2-yl phosphate + CO2</text>
        <dbReference type="Rhea" id="RHEA:11492"/>
        <dbReference type="ChEBI" id="CHEBI:15378"/>
        <dbReference type="ChEBI" id="CHEBI:16526"/>
        <dbReference type="ChEBI" id="CHEBI:58563"/>
        <dbReference type="ChEBI" id="CHEBI:58675"/>
        <dbReference type="EC" id="4.1.1.81"/>
    </reaction>
</comment>
<evidence type="ECO:0000256" key="5">
    <source>
        <dbReference type="ARBA" id="ARBA00022573"/>
    </source>
</evidence>
<evidence type="ECO:0000256" key="3">
    <source>
        <dbReference type="ARBA" id="ARBA00004953"/>
    </source>
</evidence>
<evidence type="ECO:0000313" key="12">
    <source>
        <dbReference type="Proteomes" id="UP000309450"/>
    </source>
</evidence>
<sequence>MTRDHGGNIDWAQAHWDGDDWIDLSTGINRVPYPLPALAPEDWTGLPTRSATEALIEAARTAYGTTAPMVALSGAQGAIQLLPRLLPHRTGREARVLSPTYNEHAAALRVAGWEVREVLSPEALEGADLAVMVNPNNPDGRRWRPGSVLSMATRVGRMIVDESFADPTPTLSLAPHLTGAEGEPVVLRSFGKFYGLAGLRLGFAIGPAPVIAALAEAAGPWPVAGPALRVATRALQDADWARRTTARLRQDAARADDLAGRAGWSLVGGTDLFRLYETPDATAARDRLARHRIWSRIFPWSPRWLRLGLPGSAAEWTRLETALAA</sequence>
<dbReference type="PANTHER" id="PTHR42885:SF1">
    <property type="entry name" value="THREONINE-PHOSPHATE DECARBOXYLASE"/>
    <property type="match status" value="1"/>
</dbReference>
<dbReference type="GO" id="GO:0030170">
    <property type="term" value="F:pyridoxal phosphate binding"/>
    <property type="evidence" value="ECO:0007669"/>
    <property type="project" value="InterPro"/>
</dbReference>
<dbReference type="OrthoDB" id="9799304at2"/>
<dbReference type="InterPro" id="IPR004839">
    <property type="entry name" value="Aminotransferase_I/II_large"/>
</dbReference>
<evidence type="ECO:0000259" key="10">
    <source>
        <dbReference type="Pfam" id="PF00155"/>
    </source>
</evidence>
<evidence type="ECO:0000256" key="4">
    <source>
        <dbReference type="ARBA" id="ARBA00012285"/>
    </source>
</evidence>
<name>A0A4S3MTA0_9RHOB</name>
<keyword evidence="5" id="KW-0169">Cobalamin biosynthesis</keyword>
<evidence type="ECO:0000256" key="6">
    <source>
        <dbReference type="ARBA" id="ARBA00022898"/>
    </source>
</evidence>
<dbReference type="Gene3D" id="3.90.1150.10">
    <property type="entry name" value="Aspartate Aminotransferase, domain 1"/>
    <property type="match status" value="1"/>
</dbReference>
<dbReference type="GO" id="GO:0009236">
    <property type="term" value="P:cobalamin biosynthetic process"/>
    <property type="evidence" value="ECO:0007669"/>
    <property type="project" value="UniProtKB-UniPathway"/>
</dbReference>
<dbReference type="Proteomes" id="UP000309450">
    <property type="component" value="Unassembled WGS sequence"/>
</dbReference>
<dbReference type="PANTHER" id="PTHR42885">
    <property type="entry name" value="HISTIDINOL-PHOSPHATE AMINOTRANSFERASE-RELATED"/>
    <property type="match status" value="1"/>
</dbReference>
<dbReference type="InterPro" id="IPR004838">
    <property type="entry name" value="NHTrfase_class1_PyrdxlP-BS"/>
</dbReference>
<dbReference type="InterPro" id="IPR015421">
    <property type="entry name" value="PyrdxlP-dep_Trfase_major"/>
</dbReference>
<comment type="function">
    <text evidence="2">Decarboxylates L-threonine-O-3-phosphate to yield (R)-1-amino-2-propanol O-2-phosphate, the precursor for the linkage between the nucleotide loop and the corrin ring in cobalamin.</text>
</comment>
<dbReference type="Pfam" id="PF00155">
    <property type="entry name" value="Aminotran_1_2"/>
    <property type="match status" value="1"/>
</dbReference>
<dbReference type="EMBL" id="SSND01000001">
    <property type="protein sequence ID" value="THD84721.1"/>
    <property type="molecule type" value="Genomic_DNA"/>
</dbReference>
<keyword evidence="6" id="KW-0663">Pyridoxal phosphate</keyword>
<keyword evidence="12" id="KW-1185">Reference proteome</keyword>
<dbReference type="AlphaFoldDB" id="A0A4S3MTA0"/>
<dbReference type="NCBIfam" id="TIGR01140">
    <property type="entry name" value="L_thr_O3P_dcar"/>
    <property type="match status" value="1"/>
</dbReference>
<dbReference type="GO" id="GO:0048472">
    <property type="term" value="F:threonine-phosphate decarboxylase activity"/>
    <property type="evidence" value="ECO:0007669"/>
    <property type="project" value="UniProtKB-EC"/>
</dbReference>
<gene>
    <name evidence="11" type="ORF">E7811_03030</name>
</gene>
<dbReference type="CDD" id="cd00609">
    <property type="entry name" value="AAT_like"/>
    <property type="match status" value="1"/>
</dbReference>
<organism evidence="11 12">
    <name type="scientific">Aliigemmobacter aestuarii</name>
    <dbReference type="NCBI Taxonomy" id="1445661"/>
    <lineage>
        <taxon>Bacteria</taxon>
        <taxon>Pseudomonadati</taxon>
        <taxon>Pseudomonadota</taxon>
        <taxon>Alphaproteobacteria</taxon>
        <taxon>Rhodobacterales</taxon>
        <taxon>Paracoccaceae</taxon>
        <taxon>Aliigemmobacter</taxon>
    </lineage>
</organism>
<reference evidence="11 12" key="1">
    <citation type="submission" date="2019-04" db="EMBL/GenBank/DDBJ databases">
        <title>Draft genome sequence of Gemmobacter aestuarii sp. nov.</title>
        <authorList>
            <person name="Hameed A."/>
            <person name="Lin S.-Y."/>
            <person name="Shahina M."/>
            <person name="Lai W.-A."/>
            <person name="Young C.-C."/>
        </authorList>
    </citation>
    <scope>NUCLEOTIDE SEQUENCE [LARGE SCALE GENOMIC DNA]</scope>
    <source>
        <strain evidence="11 12">CC-PW-75</strain>
    </source>
</reference>
<dbReference type="UniPathway" id="UPA00148"/>
<evidence type="ECO:0000256" key="1">
    <source>
        <dbReference type="ARBA" id="ARBA00001933"/>
    </source>
</evidence>
<evidence type="ECO:0000256" key="8">
    <source>
        <dbReference type="ARBA" id="ARBA00029996"/>
    </source>
</evidence>
<dbReference type="RefSeq" id="WP_136393102.1">
    <property type="nucleotide sequence ID" value="NZ_SSND01000001.1"/>
</dbReference>